<feature type="transmembrane region" description="Helical" evidence="8">
    <location>
        <begin position="6"/>
        <end position="24"/>
    </location>
</feature>
<feature type="transmembrane region" description="Helical" evidence="8">
    <location>
        <begin position="325"/>
        <end position="351"/>
    </location>
</feature>
<keyword evidence="5 8" id="KW-1133">Transmembrane helix</keyword>
<keyword evidence="7 8" id="KW-0472">Membrane</keyword>
<dbReference type="GO" id="GO:1902600">
    <property type="term" value="P:proton transmembrane transport"/>
    <property type="evidence" value="ECO:0007669"/>
    <property type="project" value="InterPro"/>
</dbReference>
<evidence type="ECO:0000256" key="4">
    <source>
        <dbReference type="ARBA" id="ARBA00022692"/>
    </source>
</evidence>
<feature type="transmembrane region" description="Helical" evidence="8">
    <location>
        <begin position="57"/>
        <end position="76"/>
    </location>
</feature>
<keyword evidence="11" id="KW-1185">Reference proteome</keyword>
<protein>
    <submittedName>
        <fullName evidence="10">Cation:proton antiporter</fullName>
    </submittedName>
</protein>
<dbReference type="AlphaFoldDB" id="A0A934QLM6"/>
<reference evidence="10" key="1">
    <citation type="submission" date="2020-12" db="EMBL/GenBank/DDBJ databases">
        <title>Prauserella sp. ASG 168, a novel actinomycete isolated from cave rock.</title>
        <authorList>
            <person name="Suriyachadkun C."/>
        </authorList>
    </citation>
    <scope>NUCLEOTIDE SEQUENCE</scope>
    <source>
        <strain evidence="10">ASG 168</strain>
    </source>
</reference>
<feature type="transmembrane region" description="Helical" evidence="8">
    <location>
        <begin position="161"/>
        <end position="177"/>
    </location>
</feature>
<comment type="subcellular location">
    <subcellularLocation>
        <location evidence="1">Cell membrane</location>
        <topology evidence="1">Multi-pass membrane protein</topology>
    </subcellularLocation>
</comment>
<evidence type="ECO:0000256" key="7">
    <source>
        <dbReference type="ARBA" id="ARBA00023136"/>
    </source>
</evidence>
<comment type="caution">
    <text evidence="10">The sequence shown here is derived from an EMBL/GenBank/DDBJ whole genome shotgun (WGS) entry which is preliminary data.</text>
</comment>
<evidence type="ECO:0000313" key="10">
    <source>
        <dbReference type="EMBL" id="MBK1783157.1"/>
    </source>
</evidence>
<evidence type="ECO:0000259" key="9">
    <source>
        <dbReference type="Pfam" id="PF00999"/>
    </source>
</evidence>
<feature type="transmembrane region" description="Helical" evidence="8">
    <location>
        <begin position="298"/>
        <end position="318"/>
    </location>
</feature>
<keyword evidence="2" id="KW-0813">Transport</keyword>
<feature type="transmembrane region" description="Helical" evidence="8">
    <location>
        <begin position="31"/>
        <end position="51"/>
    </location>
</feature>
<sequence>MTAETATAGAVIAGSLLLWGLVGGRLQRAELTAPIVFVALGGLLSPVVGIFEVELHAFQLLIELTLALVLFSDASGVRLPQPRADLAWYGRLLGVGLPLTVAGGWLLAASMLPGVSGWLAVLVGAALAPTDAALGAAVLTDPAVPERVRRAINVESGLNDGVATPIVLVAIAGVAGSERGGVTDALVELAVGAGIGALVGAAGGVLTSASHRRGWLAGSFAGPAMLALVVTAFTAAVATGGNGFVAAFVGGLAFGNVAGEFELAQVKFVEETGGLAAALVWLLFGAVVFPIVGDTFSWQIALYTVLSLTVLRMVPVAVSMLGMRLGIATVAFVGWFGPRGLPSIIFALLAIDELGIVAAPAVGTIALTVLVSVVAHGLSAQPLASRYGAAVSGSRDHA</sequence>
<feature type="domain" description="Cation/H+ exchanger transmembrane" evidence="9">
    <location>
        <begin position="21"/>
        <end position="384"/>
    </location>
</feature>
<evidence type="ECO:0000256" key="5">
    <source>
        <dbReference type="ARBA" id="ARBA00022989"/>
    </source>
</evidence>
<dbReference type="GO" id="GO:0005886">
    <property type="term" value="C:plasma membrane"/>
    <property type="evidence" value="ECO:0007669"/>
    <property type="project" value="UniProtKB-SubCell"/>
</dbReference>
<dbReference type="InterPro" id="IPR006153">
    <property type="entry name" value="Cation/H_exchanger_TM"/>
</dbReference>
<feature type="transmembrane region" description="Helical" evidence="8">
    <location>
        <begin position="118"/>
        <end position="140"/>
    </location>
</feature>
<feature type="transmembrane region" description="Helical" evidence="8">
    <location>
        <begin position="273"/>
        <end position="292"/>
    </location>
</feature>
<dbReference type="GO" id="GO:0015297">
    <property type="term" value="F:antiporter activity"/>
    <property type="evidence" value="ECO:0007669"/>
    <property type="project" value="UniProtKB-KW"/>
</dbReference>
<feature type="transmembrane region" description="Helical" evidence="8">
    <location>
        <begin position="215"/>
        <end position="238"/>
    </location>
</feature>
<organism evidence="10 11">
    <name type="scientific">Prauserella cavernicola</name>
    <dbReference type="NCBI Taxonomy" id="2800127"/>
    <lineage>
        <taxon>Bacteria</taxon>
        <taxon>Bacillati</taxon>
        <taxon>Actinomycetota</taxon>
        <taxon>Actinomycetes</taxon>
        <taxon>Pseudonocardiales</taxon>
        <taxon>Pseudonocardiaceae</taxon>
        <taxon>Prauserella</taxon>
    </lineage>
</organism>
<evidence type="ECO:0000256" key="2">
    <source>
        <dbReference type="ARBA" id="ARBA00022448"/>
    </source>
</evidence>
<evidence type="ECO:0000256" key="6">
    <source>
        <dbReference type="ARBA" id="ARBA00023065"/>
    </source>
</evidence>
<keyword evidence="4 8" id="KW-0812">Transmembrane</keyword>
<feature type="transmembrane region" description="Helical" evidence="8">
    <location>
        <begin position="88"/>
        <end position="112"/>
    </location>
</feature>
<feature type="transmembrane region" description="Helical" evidence="8">
    <location>
        <begin position="244"/>
        <end position="261"/>
    </location>
</feature>
<feature type="transmembrane region" description="Helical" evidence="8">
    <location>
        <begin position="357"/>
        <end position="378"/>
    </location>
</feature>
<dbReference type="Proteomes" id="UP000635245">
    <property type="component" value="Unassembled WGS sequence"/>
</dbReference>
<dbReference type="PANTHER" id="PTHR32507">
    <property type="entry name" value="NA(+)/H(+) ANTIPORTER 1"/>
    <property type="match status" value="1"/>
</dbReference>
<dbReference type="RefSeq" id="WP_200314256.1">
    <property type="nucleotide sequence ID" value="NZ_JAENJH010000001.1"/>
</dbReference>
<accession>A0A934QLM6</accession>
<name>A0A934QLM6_9PSEU</name>
<dbReference type="PANTHER" id="PTHR32507:SF8">
    <property type="entry name" value="CNH1P"/>
    <property type="match status" value="1"/>
</dbReference>
<evidence type="ECO:0000256" key="3">
    <source>
        <dbReference type="ARBA" id="ARBA00022449"/>
    </source>
</evidence>
<keyword evidence="3" id="KW-0050">Antiport</keyword>
<proteinExistence type="predicted"/>
<dbReference type="EMBL" id="JAENJH010000001">
    <property type="protein sequence ID" value="MBK1783157.1"/>
    <property type="molecule type" value="Genomic_DNA"/>
</dbReference>
<gene>
    <name evidence="10" type="ORF">JHE00_02380</name>
</gene>
<dbReference type="Pfam" id="PF00999">
    <property type="entry name" value="Na_H_Exchanger"/>
    <property type="match status" value="1"/>
</dbReference>
<feature type="transmembrane region" description="Helical" evidence="8">
    <location>
        <begin position="189"/>
        <end position="208"/>
    </location>
</feature>
<evidence type="ECO:0000256" key="1">
    <source>
        <dbReference type="ARBA" id="ARBA00004651"/>
    </source>
</evidence>
<evidence type="ECO:0000313" key="11">
    <source>
        <dbReference type="Proteomes" id="UP000635245"/>
    </source>
</evidence>
<evidence type="ECO:0000256" key="8">
    <source>
        <dbReference type="SAM" id="Phobius"/>
    </source>
</evidence>
<keyword evidence="6" id="KW-0406">Ion transport</keyword>